<dbReference type="InterPro" id="IPR036625">
    <property type="entry name" value="E3-bd_dom_sf"/>
</dbReference>
<evidence type="ECO:0000313" key="12">
    <source>
        <dbReference type="Proteomes" id="UP000606730"/>
    </source>
</evidence>
<evidence type="ECO:0000256" key="2">
    <source>
        <dbReference type="ARBA" id="ARBA00007317"/>
    </source>
</evidence>
<protein>
    <recommendedName>
        <fullName evidence="7">Dihydrolipoamide acetyltransferase component of pyruvate dehydrogenase complex</fullName>
        <ecNumber evidence="7">2.3.1.-</ecNumber>
    </recommendedName>
</protein>
<dbReference type="EMBL" id="BMKN01000002">
    <property type="protein sequence ID" value="GGE50862.1"/>
    <property type="molecule type" value="Genomic_DNA"/>
</dbReference>
<accession>A0A917AH95</accession>
<evidence type="ECO:0000256" key="7">
    <source>
        <dbReference type="RuleBase" id="RU003423"/>
    </source>
</evidence>
<dbReference type="InterPro" id="IPR004167">
    <property type="entry name" value="PSBD"/>
</dbReference>
<keyword evidence="4 7" id="KW-0808">Transferase</keyword>
<dbReference type="InterPro" id="IPR023213">
    <property type="entry name" value="CAT-like_dom_sf"/>
</dbReference>
<comment type="subunit">
    <text evidence="3">Forms a 24-polypeptide structural core with octahedral symmetry.</text>
</comment>
<dbReference type="InterPro" id="IPR003016">
    <property type="entry name" value="2-oxoA_DH_lipoyl-BS"/>
</dbReference>
<dbReference type="AlphaFoldDB" id="A0A917AH95"/>
<comment type="cofactor">
    <cofactor evidence="1 7">
        <name>(R)-lipoate</name>
        <dbReference type="ChEBI" id="CHEBI:83088"/>
    </cofactor>
</comment>
<dbReference type="InterPro" id="IPR011053">
    <property type="entry name" value="Single_hybrid_motif"/>
</dbReference>
<evidence type="ECO:0000256" key="5">
    <source>
        <dbReference type="ARBA" id="ARBA00022823"/>
    </source>
</evidence>
<feature type="compositionally biased region" description="Low complexity" evidence="8">
    <location>
        <begin position="100"/>
        <end position="116"/>
    </location>
</feature>
<gene>
    <name evidence="11" type="primary">pdhC</name>
    <name evidence="11" type="ORF">GCM10011517_18290</name>
</gene>
<dbReference type="Gene3D" id="4.10.320.10">
    <property type="entry name" value="E3-binding domain"/>
    <property type="match status" value="1"/>
</dbReference>
<dbReference type="InterPro" id="IPR050743">
    <property type="entry name" value="2-oxoacid_DH_E2_comp"/>
</dbReference>
<feature type="domain" description="Peripheral subunit-binding (PSBD)" evidence="10">
    <location>
        <begin position="110"/>
        <end position="147"/>
    </location>
</feature>
<dbReference type="Gene3D" id="3.30.559.10">
    <property type="entry name" value="Chloramphenicol acetyltransferase-like domain"/>
    <property type="match status" value="1"/>
</dbReference>
<evidence type="ECO:0000313" key="11">
    <source>
        <dbReference type="EMBL" id="GGE50862.1"/>
    </source>
</evidence>
<evidence type="ECO:0000259" key="10">
    <source>
        <dbReference type="PROSITE" id="PS51826"/>
    </source>
</evidence>
<evidence type="ECO:0000256" key="6">
    <source>
        <dbReference type="ARBA" id="ARBA00023315"/>
    </source>
</evidence>
<comment type="caution">
    <text evidence="11">The sequence shown here is derived from an EMBL/GenBank/DDBJ whole genome shotgun (WGS) entry which is preliminary data.</text>
</comment>
<evidence type="ECO:0000256" key="3">
    <source>
        <dbReference type="ARBA" id="ARBA00011484"/>
    </source>
</evidence>
<evidence type="ECO:0000256" key="8">
    <source>
        <dbReference type="SAM" id="MobiDB-lite"/>
    </source>
</evidence>
<sequence length="379" mass="39440">MGADMEAGTLVEWLVKPGDEVSRGDIVAVVETQKGAIEIECFEAGKVSELMAQVGQTVPVGEPLAQIGDAEEPSLTTPEPSPEPAARPEKVAAKTPPKPAVAAPAMSGLRASPAARRAAQDAGLDLSGVTGSGPDGAIVLDDVLAAAKAPASSPKPGGAMSEMRKAVAAAMSRSKREIPHFSVTHTIDTQGVSEWLATQNEGRSPADRVLLGAVFVKAAAIAARSVKALNGHYEDDAFLPSDEVNTGVAIALRGGGLVAPALLQTDQMTLAEVMQGMRDLVSRARAGRLKGSEMTRGTLTISSLGESGAEKMTGVIFPPQVALLTVGAPQIRPWVVDQKVVPREVTRFVLSADHRVCDGRQASKFLTILADKLSKPEEL</sequence>
<keyword evidence="12" id="KW-1185">Reference proteome</keyword>
<dbReference type="GO" id="GO:0031405">
    <property type="term" value="F:lipoic acid binding"/>
    <property type="evidence" value="ECO:0007669"/>
    <property type="project" value="TreeGrafter"/>
</dbReference>
<dbReference type="Pfam" id="PF00364">
    <property type="entry name" value="Biotin_lipoyl"/>
    <property type="match status" value="1"/>
</dbReference>
<dbReference type="PANTHER" id="PTHR43178">
    <property type="entry name" value="DIHYDROLIPOAMIDE ACETYLTRANSFERASE COMPONENT OF PYRUVATE DEHYDROGENASE COMPLEX"/>
    <property type="match status" value="1"/>
</dbReference>
<proteinExistence type="inferred from homology"/>
<dbReference type="GO" id="GO:0005737">
    <property type="term" value="C:cytoplasm"/>
    <property type="evidence" value="ECO:0007669"/>
    <property type="project" value="TreeGrafter"/>
</dbReference>
<dbReference type="SUPFAM" id="SSF51230">
    <property type="entry name" value="Single hybrid motif"/>
    <property type="match status" value="1"/>
</dbReference>
<feature type="domain" description="Lipoyl-binding" evidence="9">
    <location>
        <begin position="1"/>
        <end position="68"/>
    </location>
</feature>
<feature type="region of interest" description="Disordered" evidence="8">
    <location>
        <begin position="70"/>
        <end position="116"/>
    </location>
</feature>
<evidence type="ECO:0000256" key="1">
    <source>
        <dbReference type="ARBA" id="ARBA00001938"/>
    </source>
</evidence>
<dbReference type="PANTHER" id="PTHR43178:SF5">
    <property type="entry name" value="LIPOAMIDE ACYLTRANSFERASE COMPONENT OF BRANCHED-CHAIN ALPHA-KETO ACID DEHYDROGENASE COMPLEX, MITOCHONDRIAL"/>
    <property type="match status" value="1"/>
</dbReference>
<evidence type="ECO:0000256" key="4">
    <source>
        <dbReference type="ARBA" id="ARBA00022679"/>
    </source>
</evidence>
<dbReference type="Proteomes" id="UP000606730">
    <property type="component" value="Unassembled WGS sequence"/>
</dbReference>
<dbReference type="GO" id="GO:0016407">
    <property type="term" value="F:acetyltransferase activity"/>
    <property type="evidence" value="ECO:0007669"/>
    <property type="project" value="TreeGrafter"/>
</dbReference>
<dbReference type="InterPro" id="IPR000089">
    <property type="entry name" value="Biotin_lipoyl"/>
</dbReference>
<reference evidence="11" key="1">
    <citation type="journal article" date="2014" name="Int. J. Syst. Evol. Microbiol.">
        <title>Complete genome sequence of Corynebacterium casei LMG S-19264T (=DSM 44701T), isolated from a smear-ripened cheese.</title>
        <authorList>
            <consortium name="US DOE Joint Genome Institute (JGI-PGF)"/>
            <person name="Walter F."/>
            <person name="Albersmeier A."/>
            <person name="Kalinowski J."/>
            <person name="Ruckert C."/>
        </authorList>
    </citation>
    <scope>NUCLEOTIDE SEQUENCE</scope>
    <source>
        <strain evidence="11">CGMCC 1.16012</strain>
    </source>
</reference>
<dbReference type="EC" id="2.3.1.-" evidence="7"/>
<reference evidence="11" key="2">
    <citation type="submission" date="2020-09" db="EMBL/GenBank/DDBJ databases">
        <authorList>
            <person name="Sun Q."/>
            <person name="Zhou Y."/>
        </authorList>
    </citation>
    <scope>NUCLEOTIDE SEQUENCE</scope>
    <source>
        <strain evidence="11">CGMCC 1.16012</strain>
    </source>
</reference>
<comment type="similarity">
    <text evidence="2 7">Belongs to the 2-oxoacid dehydrogenase family.</text>
</comment>
<dbReference type="SUPFAM" id="SSF47005">
    <property type="entry name" value="Peripheral subunit-binding domain of 2-oxo acid dehydrogenase complex"/>
    <property type="match status" value="1"/>
</dbReference>
<dbReference type="PROSITE" id="PS51826">
    <property type="entry name" value="PSBD"/>
    <property type="match status" value="1"/>
</dbReference>
<dbReference type="Gene3D" id="2.40.50.100">
    <property type="match status" value="1"/>
</dbReference>
<organism evidence="11 12">
    <name type="scientific">Actibacterium pelagium</name>
    <dbReference type="NCBI Taxonomy" id="2029103"/>
    <lineage>
        <taxon>Bacteria</taxon>
        <taxon>Pseudomonadati</taxon>
        <taxon>Pseudomonadota</taxon>
        <taxon>Alphaproteobacteria</taxon>
        <taxon>Rhodobacterales</taxon>
        <taxon>Roseobacteraceae</taxon>
        <taxon>Actibacterium</taxon>
    </lineage>
</organism>
<dbReference type="Pfam" id="PF00198">
    <property type="entry name" value="2-oxoacid_dh"/>
    <property type="match status" value="1"/>
</dbReference>
<dbReference type="InterPro" id="IPR001078">
    <property type="entry name" value="2-oxoacid_DH_actylTfrase"/>
</dbReference>
<keyword evidence="6 7" id="KW-0012">Acyltransferase</keyword>
<keyword evidence="5 7" id="KW-0450">Lipoyl</keyword>
<dbReference type="SUPFAM" id="SSF52777">
    <property type="entry name" value="CoA-dependent acyltransferases"/>
    <property type="match status" value="1"/>
</dbReference>
<dbReference type="PROSITE" id="PS50968">
    <property type="entry name" value="BIOTINYL_LIPOYL"/>
    <property type="match status" value="1"/>
</dbReference>
<evidence type="ECO:0000259" key="9">
    <source>
        <dbReference type="PROSITE" id="PS50968"/>
    </source>
</evidence>
<dbReference type="PROSITE" id="PS00189">
    <property type="entry name" value="LIPOYL"/>
    <property type="match status" value="1"/>
</dbReference>
<dbReference type="Pfam" id="PF02817">
    <property type="entry name" value="E3_binding"/>
    <property type="match status" value="1"/>
</dbReference>
<keyword evidence="11" id="KW-0670">Pyruvate</keyword>
<name>A0A917AH95_9RHOB</name>
<dbReference type="CDD" id="cd06849">
    <property type="entry name" value="lipoyl_domain"/>
    <property type="match status" value="1"/>
</dbReference>